<gene>
    <name evidence="1" type="ORF">EB1_20210</name>
</gene>
<organism evidence="1 2">
    <name type="scientific">Empedobacter brevis NBRC 14943 = ATCC 43319</name>
    <dbReference type="NCBI Taxonomy" id="1218108"/>
    <lineage>
        <taxon>Bacteria</taxon>
        <taxon>Pseudomonadati</taxon>
        <taxon>Bacteroidota</taxon>
        <taxon>Flavobacteriia</taxon>
        <taxon>Flavobacteriales</taxon>
        <taxon>Weeksellaceae</taxon>
        <taxon>Empedobacter</taxon>
    </lineage>
</organism>
<accession>A0A511NJ34</accession>
<evidence type="ECO:0000313" key="2">
    <source>
        <dbReference type="Proteomes" id="UP000321245"/>
    </source>
</evidence>
<keyword evidence="2" id="KW-1185">Reference proteome</keyword>
<evidence type="ECO:0000313" key="1">
    <source>
        <dbReference type="EMBL" id="GEM52231.1"/>
    </source>
</evidence>
<name>A0A511NJ34_9FLAO</name>
<dbReference type="Proteomes" id="UP000321245">
    <property type="component" value="Unassembled WGS sequence"/>
</dbReference>
<dbReference type="AlphaFoldDB" id="A0A511NJ34"/>
<reference evidence="1 2" key="1">
    <citation type="submission" date="2019-07" db="EMBL/GenBank/DDBJ databases">
        <title>Whole genome shotgun sequence of Empedobacter brevis NBRC 14943.</title>
        <authorList>
            <person name="Hosoyama A."/>
            <person name="Uohara A."/>
            <person name="Ohji S."/>
            <person name="Ichikawa N."/>
        </authorList>
    </citation>
    <scope>NUCLEOTIDE SEQUENCE [LARGE SCALE GENOMIC DNA]</scope>
    <source>
        <strain evidence="1 2">NBRC 14943</strain>
    </source>
</reference>
<proteinExistence type="predicted"/>
<protein>
    <submittedName>
        <fullName evidence="1">Uncharacterized protein</fullName>
    </submittedName>
</protein>
<comment type="caution">
    <text evidence="1">The sequence shown here is derived from an EMBL/GenBank/DDBJ whole genome shotgun (WGS) entry which is preliminary data.</text>
</comment>
<dbReference type="EMBL" id="BJXC01000013">
    <property type="protein sequence ID" value="GEM52231.1"/>
    <property type="molecule type" value="Genomic_DNA"/>
</dbReference>
<sequence>MTFRNETAAYSCPKIEKSVFDVLSIMKGFNANMINLGKIEPIP</sequence>